<evidence type="ECO:0000313" key="15">
    <source>
        <dbReference type="EMBL" id="HGY55288.1"/>
    </source>
</evidence>
<evidence type="ECO:0000256" key="1">
    <source>
        <dbReference type="ARBA" id="ARBA00009922"/>
    </source>
</evidence>
<organism evidence="15">
    <name type="scientific">Caldithrix abyssi</name>
    <dbReference type="NCBI Taxonomy" id="187145"/>
    <lineage>
        <taxon>Bacteria</taxon>
        <taxon>Pseudomonadati</taxon>
        <taxon>Calditrichota</taxon>
        <taxon>Calditrichia</taxon>
        <taxon>Calditrichales</taxon>
        <taxon>Calditrichaceae</taxon>
        <taxon>Caldithrix</taxon>
    </lineage>
</organism>
<keyword evidence="4 12" id="KW-0347">Helicase</keyword>
<dbReference type="PANTHER" id="PTHR11070:SF2">
    <property type="entry name" value="ATP-DEPENDENT DNA HELICASE SRS2"/>
    <property type="match status" value="1"/>
</dbReference>
<keyword evidence="5 12" id="KW-0067">ATP-binding</keyword>
<evidence type="ECO:0000259" key="14">
    <source>
        <dbReference type="PROSITE" id="PS51217"/>
    </source>
</evidence>
<dbReference type="PROSITE" id="PS51198">
    <property type="entry name" value="UVRD_HELICASE_ATP_BIND"/>
    <property type="match status" value="1"/>
</dbReference>
<dbReference type="GO" id="GO:0043138">
    <property type="term" value="F:3'-5' DNA helicase activity"/>
    <property type="evidence" value="ECO:0007669"/>
    <property type="project" value="UniProtKB-EC"/>
</dbReference>
<dbReference type="GO" id="GO:0005829">
    <property type="term" value="C:cytosol"/>
    <property type="evidence" value="ECO:0007669"/>
    <property type="project" value="TreeGrafter"/>
</dbReference>
<evidence type="ECO:0000259" key="13">
    <source>
        <dbReference type="PROSITE" id="PS51198"/>
    </source>
</evidence>
<dbReference type="EC" id="5.6.2.4" evidence="9"/>
<feature type="binding site" evidence="12">
    <location>
        <begin position="27"/>
        <end position="34"/>
    </location>
    <ligand>
        <name>ATP</name>
        <dbReference type="ChEBI" id="CHEBI:30616"/>
    </ligand>
</feature>
<dbReference type="Pfam" id="PF00580">
    <property type="entry name" value="UvrD-helicase"/>
    <property type="match status" value="1"/>
</dbReference>
<keyword evidence="3 12" id="KW-0378">Hydrolase</keyword>
<comment type="catalytic activity">
    <reaction evidence="8">
        <text>Couples ATP hydrolysis with the unwinding of duplex DNA by translocating in the 3'-5' direction.</text>
        <dbReference type="EC" id="5.6.2.4"/>
    </reaction>
</comment>
<dbReference type="EMBL" id="DRQG01000060">
    <property type="protein sequence ID" value="HGY55288.1"/>
    <property type="molecule type" value="Genomic_DNA"/>
</dbReference>
<evidence type="ECO:0000256" key="11">
    <source>
        <dbReference type="ARBA" id="ARBA00048988"/>
    </source>
</evidence>
<evidence type="ECO:0000256" key="12">
    <source>
        <dbReference type="PROSITE-ProRule" id="PRU00560"/>
    </source>
</evidence>
<feature type="domain" description="UvrD-like helicase ATP-binding" evidence="13">
    <location>
        <begin position="6"/>
        <end position="286"/>
    </location>
</feature>
<dbReference type="GO" id="GO:0000725">
    <property type="term" value="P:recombinational repair"/>
    <property type="evidence" value="ECO:0007669"/>
    <property type="project" value="TreeGrafter"/>
</dbReference>
<dbReference type="AlphaFoldDB" id="A0A7V4U0B5"/>
<reference evidence="15" key="1">
    <citation type="journal article" date="2020" name="mSystems">
        <title>Genome- and Community-Level Interaction Insights into Carbon Utilization and Element Cycling Functions of Hydrothermarchaeota in Hydrothermal Sediment.</title>
        <authorList>
            <person name="Zhou Z."/>
            <person name="Liu Y."/>
            <person name="Xu W."/>
            <person name="Pan J."/>
            <person name="Luo Z.H."/>
            <person name="Li M."/>
        </authorList>
    </citation>
    <scope>NUCLEOTIDE SEQUENCE [LARGE SCALE GENOMIC DNA]</scope>
    <source>
        <strain evidence="15">HyVt-577</strain>
    </source>
</reference>
<gene>
    <name evidence="15" type="ORF">ENK44_06295</name>
</gene>
<evidence type="ECO:0000256" key="10">
    <source>
        <dbReference type="ARBA" id="ARBA00034923"/>
    </source>
</evidence>
<keyword evidence="7" id="KW-0413">Isomerase</keyword>
<dbReference type="Gene3D" id="1.10.10.160">
    <property type="match status" value="1"/>
</dbReference>
<dbReference type="CDD" id="cd18807">
    <property type="entry name" value="SF1_C_UvrD"/>
    <property type="match status" value="1"/>
</dbReference>
<evidence type="ECO:0000256" key="3">
    <source>
        <dbReference type="ARBA" id="ARBA00022801"/>
    </source>
</evidence>
<dbReference type="GO" id="GO:0005524">
    <property type="term" value="F:ATP binding"/>
    <property type="evidence" value="ECO:0007669"/>
    <property type="project" value="UniProtKB-UniRule"/>
</dbReference>
<dbReference type="FunFam" id="1.10.486.10:FF:000003">
    <property type="entry name" value="ATP-dependent DNA helicase"/>
    <property type="match status" value="1"/>
</dbReference>
<comment type="similarity">
    <text evidence="1">Belongs to the helicase family. UvrD subfamily.</text>
</comment>
<dbReference type="GO" id="GO:0016787">
    <property type="term" value="F:hydrolase activity"/>
    <property type="evidence" value="ECO:0007669"/>
    <property type="project" value="UniProtKB-UniRule"/>
</dbReference>
<dbReference type="InterPro" id="IPR000212">
    <property type="entry name" value="DNA_helicase_UvrD/REP"/>
</dbReference>
<evidence type="ECO:0000256" key="6">
    <source>
        <dbReference type="ARBA" id="ARBA00023125"/>
    </source>
</evidence>
<dbReference type="Proteomes" id="UP000885779">
    <property type="component" value="Unassembled WGS sequence"/>
</dbReference>
<dbReference type="CDD" id="cd17932">
    <property type="entry name" value="DEXQc_UvrD"/>
    <property type="match status" value="1"/>
</dbReference>
<dbReference type="SUPFAM" id="SSF52540">
    <property type="entry name" value="P-loop containing nucleoside triphosphate hydrolases"/>
    <property type="match status" value="1"/>
</dbReference>
<dbReference type="InterPro" id="IPR027417">
    <property type="entry name" value="P-loop_NTPase"/>
</dbReference>
<dbReference type="InterPro" id="IPR013986">
    <property type="entry name" value="DExx_box_DNA_helicase_dom_sf"/>
</dbReference>
<evidence type="ECO:0000256" key="2">
    <source>
        <dbReference type="ARBA" id="ARBA00022741"/>
    </source>
</evidence>
<dbReference type="GO" id="GO:0033202">
    <property type="term" value="C:DNA helicase complex"/>
    <property type="evidence" value="ECO:0007669"/>
    <property type="project" value="TreeGrafter"/>
</dbReference>
<dbReference type="Pfam" id="PF13361">
    <property type="entry name" value="UvrD_C"/>
    <property type="match status" value="1"/>
</dbReference>
<keyword evidence="6" id="KW-0238">DNA-binding</keyword>
<keyword evidence="2 12" id="KW-0547">Nucleotide-binding</keyword>
<evidence type="ECO:0000256" key="4">
    <source>
        <dbReference type="ARBA" id="ARBA00022806"/>
    </source>
</evidence>
<dbReference type="PANTHER" id="PTHR11070">
    <property type="entry name" value="UVRD / RECB / PCRA DNA HELICASE FAMILY MEMBER"/>
    <property type="match status" value="1"/>
</dbReference>
<accession>A0A7V4U0B5</accession>
<comment type="catalytic activity">
    <reaction evidence="11">
        <text>ATP + H2O = ADP + phosphate + H(+)</text>
        <dbReference type="Rhea" id="RHEA:13065"/>
        <dbReference type="ChEBI" id="CHEBI:15377"/>
        <dbReference type="ChEBI" id="CHEBI:15378"/>
        <dbReference type="ChEBI" id="CHEBI:30616"/>
        <dbReference type="ChEBI" id="CHEBI:43474"/>
        <dbReference type="ChEBI" id="CHEBI:456216"/>
        <dbReference type="EC" id="5.6.2.4"/>
    </reaction>
</comment>
<evidence type="ECO:0000256" key="7">
    <source>
        <dbReference type="ARBA" id="ARBA00023235"/>
    </source>
</evidence>
<dbReference type="Gene3D" id="3.40.50.300">
    <property type="entry name" value="P-loop containing nucleotide triphosphate hydrolases"/>
    <property type="match status" value="2"/>
</dbReference>
<name>A0A7V4U0B5_CALAY</name>
<comment type="caution">
    <text evidence="15">The sequence shown here is derived from an EMBL/GenBank/DDBJ whole genome shotgun (WGS) entry which is preliminary data.</text>
</comment>
<dbReference type="InterPro" id="IPR014017">
    <property type="entry name" value="DNA_helicase_UvrD-like_C"/>
</dbReference>
<dbReference type="Gene3D" id="1.10.486.10">
    <property type="entry name" value="PCRA, domain 4"/>
    <property type="match status" value="1"/>
</dbReference>
<sequence>MSFNFKGLNEEQQKAVQCTEGPVLILAGAGSGKTRTLTHRIAYLLLEKKVKPSSVMAVTFTNKAAREMRSRIEEILGSTIAPLWMGTFHSICARILRREAEHLGLGQNFTIYDVDDQVRALKKVIALLSVPQQIYSAKLIQNRLSRVKNRFLFPADLEKMEPQDGLDEYLPDIYREYQKYLMSNNAVDFDDLLLKPIELFNKNEKIRKKYADKFRYVLVDEYQDTNHAQYLFIKKLVQDHHNICVVGDEDQSIYGWRGADISNILNFNKDFPEASVFRLEENYRSHDNILKAANAVVKNNESRIGKNLWTKLQAGDKIRLYEADDELDEAKHIVEVIHDEMFTKKRNFRDIAVLYRTNAQSRVIEDALRKNDINYTIVGGTRFYDRKEIKDILAYLKIIVNPADSISLKRIVNFPLRGIGETTISKIEKFAEIEQIILFEALGRVEEIASISPAMSARVLEFYKLIKNFIGLSSELSLVELVSTLTSETGIMHHYQTEYDQYESESRVENIRELFNSIEQFTEERKRDKQPADLAAFLEEVSLLTDVDTWNQANSAVTLMTLHAAKGLEFPVVYITGLEMGLLPLQRTMAQLAELEEERRLLYVGMTRAEENLYLSYTRQRRRYSSSVVNTPSLFLDEIPSELIEMITSGKGKTSVGRGRKKSRSKKIQAYFEHAGSQIDEDSEFKVGQPVYHATFGKGKIVSLEGRGENMKITVYFTDEDITKKLIKQYANLSPIEAT</sequence>
<feature type="domain" description="UvrD-like helicase C-terminal" evidence="14">
    <location>
        <begin position="287"/>
        <end position="567"/>
    </location>
</feature>
<proteinExistence type="inferred from homology"/>
<evidence type="ECO:0000256" key="9">
    <source>
        <dbReference type="ARBA" id="ARBA00034808"/>
    </source>
</evidence>
<dbReference type="InterPro" id="IPR014016">
    <property type="entry name" value="UvrD-like_ATP-bd"/>
</dbReference>
<dbReference type="PROSITE" id="PS51217">
    <property type="entry name" value="UVRD_HELICASE_CTER"/>
    <property type="match status" value="1"/>
</dbReference>
<evidence type="ECO:0000256" key="5">
    <source>
        <dbReference type="ARBA" id="ARBA00022840"/>
    </source>
</evidence>
<dbReference type="GO" id="GO:0003677">
    <property type="term" value="F:DNA binding"/>
    <property type="evidence" value="ECO:0007669"/>
    <property type="project" value="UniProtKB-KW"/>
</dbReference>
<evidence type="ECO:0000256" key="8">
    <source>
        <dbReference type="ARBA" id="ARBA00034617"/>
    </source>
</evidence>
<protein>
    <recommendedName>
        <fullName evidence="9">DNA 3'-5' helicase</fullName>
        <ecNumber evidence="9">5.6.2.4</ecNumber>
    </recommendedName>
    <alternativeName>
        <fullName evidence="10">DNA 3'-5' helicase II</fullName>
    </alternativeName>
</protein>
<dbReference type="Pfam" id="PF21196">
    <property type="entry name" value="PcrA_UvrD_tudor"/>
    <property type="match status" value="1"/>
</dbReference>